<feature type="domain" description="Thioredoxin" evidence="1">
    <location>
        <begin position="52"/>
        <end position="202"/>
    </location>
</feature>
<dbReference type="PROSITE" id="PS51352">
    <property type="entry name" value="THIOREDOXIN_2"/>
    <property type="match status" value="2"/>
</dbReference>
<evidence type="ECO:0000313" key="2">
    <source>
        <dbReference type="EMBL" id="QDV04782.1"/>
    </source>
</evidence>
<dbReference type="InterPro" id="IPR036249">
    <property type="entry name" value="Thioredoxin-like_sf"/>
</dbReference>
<gene>
    <name evidence="2" type="ORF">Poly30_02750</name>
</gene>
<name>A0A518EL22_9BACT</name>
<dbReference type="InterPro" id="IPR013766">
    <property type="entry name" value="Thioredoxin_domain"/>
</dbReference>
<dbReference type="Proteomes" id="UP000320390">
    <property type="component" value="Chromosome"/>
</dbReference>
<organism evidence="2 3">
    <name type="scientific">Saltatorellus ferox</name>
    <dbReference type="NCBI Taxonomy" id="2528018"/>
    <lineage>
        <taxon>Bacteria</taxon>
        <taxon>Pseudomonadati</taxon>
        <taxon>Planctomycetota</taxon>
        <taxon>Planctomycetia</taxon>
        <taxon>Planctomycetia incertae sedis</taxon>
        <taxon>Saltatorellus</taxon>
    </lineage>
</organism>
<dbReference type="OrthoDB" id="9788721at2"/>
<evidence type="ECO:0000259" key="1">
    <source>
        <dbReference type="PROSITE" id="PS51352"/>
    </source>
</evidence>
<dbReference type="PANTHER" id="PTHR43640">
    <property type="entry name" value="OS07G0260300 PROTEIN"/>
    <property type="match status" value="1"/>
</dbReference>
<dbReference type="RefSeq" id="WP_145194228.1">
    <property type="nucleotide sequence ID" value="NZ_CP036434.1"/>
</dbReference>
<proteinExistence type="predicted"/>
<dbReference type="Pfam" id="PF08534">
    <property type="entry name" value="Redoxin"/>
    <property type="match status" value="2"/>
</dbReference>
<dbReference type="InterPro" id="IPR013740">
    <property type="entry name" value="Redoxin"/>
</dbReference>
<feature type="domain" description="Thioredoxin" evidence="1">
    <location>
        <begin position="224"/>
        <end position="375"/>
    </location>
</feature>
<reference evidence="2 3" key="1">
    <citation type="submission" date="2019-02" db="EMBL/GenBank/DDBJ databases">
        <title>Deep-cultivation of Planctomycetes and their phenomic and genomic characterization uncovers novel biology.</title>
        <authorList>
            <person name="Wiegand S."/>
            <person name="Jogler M."/>
            <person name="Boedeker C."/>
            <person name="Pinto D."/>
            <person name="Vollmers J."/>
            <person name="Rivas-Marin E."/>
            <person name="Kohn T."/>
            <person name="Peeters S.H."/>
            <person name="Heuer A."/>
            <person name="Rast P."/>
            <person name="Oberbeckmann S."/>
            <person name="Bunk B."/>
            <person name="Jeske O."/>
            <person name="Meyerdierks A."/>
            <person name="Storesund J.E."/>
            <person name="Kallscheuer N."/>
            <person name="Luecker S."/>
            <person name="Lage O.M."/>
            <person name="Pohl T."/>
            <person name="Merkel B.J."/>
            <person name="Hornburger P."/>
            <person name="Mueller R.-W."/>
            <person name="Bruemmer F."/>
            <person name="Labrenz M."/>
            <person name="Spormann A.M."/>
            <person name="Op den Camp H."/>
            <person name="Overmann J."/>
            <person name="Amann R."/>
            <person name="Jetten M.S.M."/>
            <person name="Mascher T."/>
            <person name="Medema M.H."/>
            <person name="Devos D.P."/>
            <person name="Kaster A.-K."/>
            <person name="Ovreas L."/>
            <person name="Rohde M."/>
            <person name="Galperin M.Y."/>
            <person name="Jogler C."/>
        </authorList>
    </citation>
    <scope>NUCLEOTIDE SEQUENCE [LARGE SCALE GENOMIC DNA]</scope>
    <source>
        <strain evidence="2 3">Poly30</strain>
    </source>
</reference>
<sequence length="395" mass="42522">MKNSRPTSRGRFGAFAFAIVVPATFIGLAQASESEGPQGSEILEAETRPVVLELGATAPLFSLPTLAGRPWSLAEQAGKAVILEWIDPDCPMVTRQHSPEGSLRLLQKRCEGRRDMAWIAINSSHPSAPQSKEDANRAARESFLIDYPIGLDSTGWVGRAYGAEKATYVVLIDPSGKVAYLGAPDDGRENQLLSQALAHVTQNEPFDGASMPATGCAIRYADGVKLGAALPPLTFRTMDGEILHPHQFLGAPLVIEWFNPLCPVVQAAHQTGGALADAPEAWTAAGARWMFVNSASIGHESTGDRTAKKLAEWGYDDLMVALDPDAKLMEAFGAKVTPHMFVIDGRGVLVYVGGHTEKTNRKMRPLDQLLQAHEEGKLKAMESVPAAFGCSIERE</sequence>
<dbReference type="GO" id="GO:0016491">
    <property type="term" value="F:oxidoreductase activity"/>
    <property type="evidence" value="ECO:0007669"/>
    <property type="project" value="InterPro"/>
</dbReference>
<dbReference type="EMBL" id="CP036434">
    <property type="protein sequence ID" value="QDV04782.1"/>
    <property type="molecule type" value="Genomic_DNA"/>
</dbReference>
<dbReference type="AlphaFoldDB" id="A0A518EL22"/>
<keyword evidence="3" id="KW-1185">Reference proteome</keyword>
<dbReference type="InterPro" id="IPR047262">
    <property type="entry name" value="PRX-like1"/>
</dbReference>
<dbReference type="Gene3D" id="3.40.30.10">
    <property type="entry name" value="Glutaredoxin"/>
    <property type="match status" value="2"/>
</dbReference>
<protein>
    <submittedName>
        <fullName evidence="2">Redoxin</fullName>
    </submittedName>
</protein>
<accession>A0A518EL22</accession>
<evidence type="ECO:0000313" key="3">
    <source>
        <dbReference type="Proteomes" id="UP000320390"/>
    </source>
</evidence>
<dbReference type="SUPFAM" id="SSF52833">
    <property type="entry name" value="Thioredoxin-like"/>
    <property type="match status" value="2"/>
</dbReference>
<dbReference type="PANTHER" id="PTHR43640:SF1">
    <property type="entry name" value="THIOREDOXIN-DEPENDENT PEROXIREDOXIN"/>
    <property type="match status" value="1"/>
</dbReference>